<dbReference type="PANTHER" id="PTHR45968:SF31">
    <property type="entry name" value="GLUCOSE-METHANOL-CHOLINE (GMC) OXIDOREDUCTASE FAMILY PROTEIN"/>
    <property type="match status" value="1"/>
</dbReference>
<dbReference type="InterPro" id="IPR007867">
    <property type="entry name" value="GMC_OxRtase_C"/>
</dbReference>
<dbReference type="Proteomes" id="UP000886595">
    <property type="component" value="Unassembled WGS sequence"/>
</dbReference>
<dbReference type="InterPro" id="IPR051871">
    <property type="entry name" value="GMC_Oxidoreductase-Related"/>
</dbReference>
<keyword evidence="3" id="KW-0274">FAD</keyword>
<organism evidence="5 6">
    <name type="scientific">Brassica carinata</name>
    <name type="common">Ethiopian mustard</name>
    <name type="synonym">Abyssinian cabbage</name>
    <dbReference type="NCBI Taxonomy" id="52824"/>
    <lineage>
        <taxon>Eukaryota</taxon>
        <taxon>Viridiplantae</taxon>
        <taxon>Streptophyta</taxon>
        <taxon>Embryophyta</taxon>
        <taxon>Tracheophyta</taxon>
        <taxon>Spermatophyta</taxon>
        <taxon>Magnoliopsida</taxon>
        <taxon>eudicotyledons</taxon>
        <taxon>Gunneridae</taxon>
        <taxon>Pentapetalae</taxon>
        <taxon>rosids</taxon>
        <taxon>malvids</taxon>
        <taxon>Brassicales</taxon>
        <taxon>Brassicaceae</taxon>
        <taxon>Brassiceae</taxon>
        <taxon>Brassica</taxon>
    </lineage>
</organism>
<dbReference type="Gene3D" id="3.30.410.40">
    <property type="match status" value="3"/>
</dbReference>
<comment type="cofactor">
    <cofactor evidence="1">
        <name>FAD</name>
        <dbReference type="ChEBI" id="CHEBI:57692"/>
    </cofactor>
</comment>
<name>A0A8X7UEE3_BRACI</name>
<feature type="domain" description="Glucose-methanol-choline oxidoreductase C-terminal" evidence="4">
    <location>
        <begin position="233"/>
        <end position="301"/>
    </location>
</feature>
<dbReference type="Gene3D" id="3.50.50.60">
    <property type="entry name" value="FAD/NAD(P)-binding domain"/>
    <property type="match status" value="2"/>
</dbReference>
<accession>A0A8X7UEE3</accession>
<dbReference type="AlphaFoldDB" id="A0A8X7UEE3"/>
<comment type="caution">
    <text evidence="5">The sequence shown here is derived from an EMBL/GenBank/DDBJ whole genome shotgun (WGS) entry which is preliminary data.</text>
</comment>
<gene>
    <name evidence="5" type="ORF">Bca52824_058089</name>
</gene>
<dbReference type="OrthoDB" id="269227at2759"/>
<keyword evidence="6" id="KW-1185">Reference proteome</keyword>
<reference evidence="5 6" key="1">
    <citation type="submission" date="2020-02" db="EMBL/GenBank/DDBJ databases">
        <authorList>
            <person name="Ma Q."/>
            <person name="Huang Y."/>
            <person name="Song X."/>
            <person name="Pei D."/>
        </authorList>
    </citation>
    <scope>NUCLEOTIDE SEQUENCE [LARGE SCALE GENOMIC DNA]</scope>
    <source>
        <strain evidence="5">Sxm20200214</strain>
        <tissue evidence="5">Leaf</tissue>
    </source>
</reference>
<evidence type="ECO:0000256" key="3">
    <source>
        <dbReference type="ARBA" id="ARBA00022827"/>
    </source>
</evidence>
<evidence type="ECO:0000313" key="6">
    <source>
        <dbReference type="Proteomes" id="UP000886595"/>
    </source>
</evidence>
<evidence type="ECO:0000313" key="5">
    <source>
        <dbReference type="EMBL" id="KAG2275534.1"/>
    </source>
</evidence>
<evidence type="ECO:0000256" key="1">
    <source>
        <dbReference type="ARBA" id="ARBA00001974"/>
    </source>
</evidence>
<dbReference type="EMBL" id="JAAMPC010000012">
    <property type="protein sequence ID" value="KAG2275534.1"/>
    <property type="molecule type" value="Genomic_DNA"/>
</dbReference>
<dbReference type="SUPFAM" id="SSF54373">
    <property type="entry name" value="FAD-linked reductases, C-terminal domain"/>
    <property type="match status" value="1"/>
</dbReference>
<proteinExistence type="predicted"/>
<dbReference type="SUPFAM" id="SSF51905">
    <property type="entry name" value="FAD/NAD(P)-binding domain"/>
    <property type="match status" value="1"/>
</dbReference>
<dbReference type="GO" id="GO:0016614">
    <property type="term" value="F:oxidoreductase activity, acting on CH-OH group of donors"/>
    <property type="evidence" value="ECO:0007669"/>
    <property type="project" value="InterPro"/>
</dbReference>
<evidence type="ECO:0000256" key="2">
    <source>
        <dbReference type="ARBA" id="ARBA00022630"/>
    </source>
</evidence>
<dbReference type="PANTHER" id="PTHR45968">
    <property type="entry name" value="OSJNBA0019K04.7 PROTEIN"/>
    <property type="match status" value="1"/>
</dbReference>
<dbReference type="InterPro" id="IPR036188">
    <property type="entry name" value="FAD/NAD-bd_sf"/>
</dbReference>
<dbReference type="Pfam" id="PF05199">
    <property type="entry name" value="GMC_oxred_C"/>
    <property type="match status" value="1"/>
</dbReference>
<keyword evidence="2" id="KW-0285">Flavoprotein</keyword>
<sequence>MEEVEAAYEWVEKKLVYRPPMKGWQSALKDGLLEAGVLPYNGFTLDHIYGTKIGVMLFDREGQKHSVVELLKYANSDTIVVYLYAYVHKILFTTKGRPKPKASGVIYQDADRVFHKAELVNKAMNEAHKINRVVLDNPMVGQGMGDNLMNIVVVPFPQPVGVSLLEVVGITKFDSFSEYCAGLSLSYNLTRRSQNHIIEVINSNAFFNYKYTNATAHELFNLMLDIPTNLRPRHVTSTLNLTQFCIDTVMTIWHYHGGCQVGRVVDKNYKVLGIDALRVIDGSTFLKSPGTNLQATVMMLGRYMGQRILRERDEVGEKNEKDLSVSPIEDETNLCSSFPKNKL</sequence>
<evidence type="ECO:0000259" key="4">
    <source>
        <dbReference type="Pfam" id="PF05199"/>
    </source>
</evidence>
<protein>
    <recommendedName>
        <fullName evidence="4">Glucose-methanol-choline oxidoreductase C-terminal domain-containing protein</fullName>
    </recommendedName>
</protein>